<keyword evidence="4" id="KW-1185">Reference proteome</keyword>
<evidence type="ECO:0000259" key="2">
    <source>
        <dbReference type="Pfam" id="PF07842"/>
    </source>
</evidence>
<proteinExistence type="predicted"/>
<dbReference type="PANTHER" id="PTHR23329:SF1">
    <property type="entry name" value="TUFTELIN-INTERACTING PROTEIN 11"/>
    <property type="match status" value="1"/>
</dbReference>
<organism evidence="3">
    <name type="scientific">Blastocystis hominis</name>
    <dbReference type="NCBI Taxonomy" id="12968"/>
    <lineage>
        <taxon>Eukaryota</taxon>
        <taxon>Sar</taxon>
        <taxon>Stramenopiles</taxon>
        <taxon>Bigyra</taxon>
        <taxon>Opalozoa</taxon>
        <taxon>Opalinata</taxon>
        <taxon>Blastocystidae</taxon>
        <taxon>Blastocystis</taxon>
    </lineage>
</organism>
<dbReference type="GO" id="GO:0000390">
    <property type="term" value="P:spliceosomal complex disassembly"/>
    <property type="evidence" value="ECO:0007669"/>
    <property type="project" value="InterPro"/>
</dbReference>
<dbReference type="InParanoid" id="D8LY96"/>
<dbReference type="Proteomes" id="UP000008312">
    <property type="component" value="Unassembled WGS sequence"/>
</dbReference>
<dbReference type="RefSeq" id="XP_012894599.1">
    <property type="nucleotide sequence ID" value="XM_013039145.1"/>
</dbReference>
<gene>
    <name evidence="3" type="ORF">GSBLH_T00006145001</name>
</gene>
<dbReference type="InterPro" id="IPR045211">
    <property type="entry name" value="TFP11/STIP/Ntr1"/>
</dbReference>
<evidence type="ECO:0000313" key="3">
    <source>
        <dbReference type="EMBL" id="CBK20551.2"/>
    </source>
</evidence>
<feature type="domain" description="GCF C-terminal" evidence="2">
    <location>
        <begin position="310"/>
        <end position="409"/>
    </location>
</feature>
<dbReference type="InterPro" id="IPR022783">
    <property type="entry name" value="GCFC_dom"/>
</dbReference>
<dbReference type="AlphaFoldDB" id="D8LY96"/>
<accession>D8LY96</accession>
<evidence type="ECO:0000256" key="1">
    <source>
        <dbReference type="SAM" id="Coils"/>
    </source>
</evidence>
<dbReference type="GeneID" id="24922270"/>
<dbReference type="Pfam" id="PF07842">
    <property type="entry name" value="GCFC"/>
    <property type="match status" value="1"/>
</dbReference>
<protein>
    <recommendedName>
        <fullName evidence="2">GCF C-terminal domain-containing protein</fullName>
    </recommendedName>
</protein>
<evidence type="ECO:0000313" key="4">
    <source>
        <dbReference type="Proteomes" id="UP000008312"/>
    </source>
</evidence>
<sequence length="563" mass="64565">MVFTDHTGRETKQKTMSSEFTLSKVDRSALVYNLESLASLEESHILDFNRNRAQRDKRREEKTEFVAKMKEQTEQLSQEIRNLESLTQDIQTYLQEDAAVRKAPLEALLLLEKFQINYPTDLSDLAVAAAAGDSARVRDVESARSEDRDNAASFVELVDDVQSIILMKEEEENAESHLFNYDWLDTSTQKYYDENRFLVVSIFTASLLPRIQAALSSSFDALNQDHLLNFQQILSAARQIWDADVLLEKMIKPVTARILSAVPFSSSFALSQIQSWTRAASQPVFFFTSLLRFQTLLPGFDSDVFPHFTNALSAYLKSLADLRELKSVLAELKPLFDSESPAARRSLFALENTALPKLVSRLRALQIDPSDQQHIDYFTSVLEWSDCIDLGTLSAVLEGEFFPKWLAVLFDWIHQPGVNLQEIVMWIQGWRSLFPDELLRESHVVQQFNRCWDIVNDFLDGTNKIDSTQFRKPVSYYRVLQNRKIEEANRKLRDKFQKDATETATMNIRDALAMWGAKNNIELSQLENKQMDGNALYKTMSHLRGSRDLQTSGSREACRSCSR</sequence>
<name>D8LY96_BLAHO</name>
<feature type="coiled-coil region" evidence="1">
    <location>
        <begin position="66"/>
        <end position="96"/>
    </location>
</feature>
<dbReference type="GO" id="GO:0071008">
    <property type="term" value="C:U2-type post-mRNA release spliceosomal complex"/>
    <property type="evidence" value="ECO:0007669"/>
    <property type="project" value="TreeGrafter"/>
</dbReference>
<keyword evidence="1" id="KW-0175">Coiled coil</keyword>
<reference evidence="3" key="1">
    <citation type="submission" date="2010-02" db="EMBL/GenBank/DDBJ databases">
        <title>Sequencing and annotation of the Blastocystis hominis genome.</title>
        <authorList>
            <person name="Wincker P."/>
        </authorList>
    </citation>
    <scope>NUCLEOTIDE SEQUENCE</scope>
    <source>
        <strain evidence="3">Singapore isolate B</strain>
    </source>
</reference>
<dbReference type="OrthoDB" id="29523at2759"/>
<dbReference type="EMBL" id="FN668639">
    <property type="protein sequence ID" value="CBK20551.2"/>
    <property type="molecule type" value="Genomic_DNA"/>
</dbReference>
<dbReference type="PANTHER" id="PTHR23329">
    <property type="entry name" value="TUFTELIN-INTERACTING PROTEIN 11-RELATED"/>
    <property type="match status" value="1"/>
</dbReference>